<evidence type="ECO:0000256" key="6">
    <source>
        <dbReference type="SAM" id="MobiDB-lite"/>
    </source>
</evidence>
<protein>
    <submittedName>
        <fullName evidence="8">RING-type domain-containing protein</fullName>
    </submittedName>
</protein>
<evidence type="ECO:0000259" key="7">
    <source>
        <dbReference type="PROSITE" id="PS50089"/>
    </source>
</evidence>
<feature type="domain" description="RING-type" evidence="7">
    <location>
        <begin position="11"/>
        <end position="53"/>
    </location>
</feature>
<dbReference type="InterPro" id="IPR017907">
    <property type="entry name" value="Znf_RING_CS"/>
</dbReference>
<dbReference type="PROSITE" id="PS00518">
    <property type="entry name" value="ZF_RING_1"/>
    <property type="match status" value="1"/>
</dbReference>
<evidence type="ECO:0000256" key="5">
    <source>
        <dbReference type="SAM" id="Coils"/>
    </source>
</evidence>
<sequence>MPLVLHESSSCDVCLDSYAWTTPDDAPHAIPCGHIFCRSCLLSVEPTNCPLCRKAFNRERIKKLHVEPPESDAERDLMRRLALAFDAETREQARISDDLNAWLESRHEDDHPALRKAWAAFKEYNKMTEHIQQDRHTIRRFERQVKQLFDDAQIQTDASNAIESNLRTEIAEINGKLRDLRAEVEPLREELARYQHRANPLPAPPEPVPLDRFPLFARAAAESKDGLYPYLTPGGTSYTNLLATESQPPATDKGKGKQPPPVDLVYINPTENFIIPGASPSQRIVPAVPRAERKSKSKHTYRTHAPASAYVNGYATGYGEGYNAANNGLASDDPYNYASTSAHQLPPRQEEQESSLETAIGGLRLWNSGLGEAALAQVVVPPDSGASTVAVRDWHSQVAPPSNDATSDNASILSRTGTASSIRPSALRRSTVQVDGHLSNGVSSSSRQPPPPLYANAPPVSHDTAVRFDAGPEAQNLHTTQEATVRRANHERNRLNRRSYSSWGTVHTAADSTGTRGSMSDLGGLTNFPLLATIPAQPASVSSHQLSERSMTATPRQDHAPRTLLGFTGAPASTAASRNQPTHNQPGADNGNAPVSYDPNSYHPYSYDTNMYDPNIYDPNSRRRSAPRRVPQPSTDSSGRNTVDPQSMDNALGLDLGVEAASTAPLITAPTPRVQMGHFLRSWSQDYAVR</sequence>
<accession>A0AAW0EJU8</accession>
<dbReference type="SMART" id="SM00184">
    <property type="entry name" value="RING"/>
    <property type="match status" value="1"/>
</dbReference>
<keyword evidence="5" id="KW-0175">Coiled coil</keyword>
<evidence type="ECO:0000313" key="9">
    <source>
        <dbReference type="Proteomes" id="UP001362999"/>
    </source>
</evidence>
<dbReference type="InterPro" id="IPR013083">
    <property type="entry name" value="Znf_RING/FYVE/PHD"/>
</dbReference>
<dbReference type="Pfam" id="PF14634">
    <property type="entry name" value="zf-RING_5"/>
    <property type="match status" value="1"/>
</dbReference>
<dbReference type="SUPFAM" id="SSF57850">
    <property type="entry name" value="RING/U-box"/>
    <property type="match status" value="1"/>
</dbReference>
<evidence type="ECO:0000256" key="1">
    <source>
        <dbReference type="ARBA" id="ARBA00022723"/>
    </source>
</evidence>
<dbReference type="AlphaFoldDB" id="A0AAW0EJU8"/>
<proteinExistence type="predicted"/>
<reference evidence="8 9" key="1">
    <citation type="journal article" date="2024" name="J Genomics">
        <title>Draft genome sequencing and assembly of Favolaschia claudopus CIRM-BRFM 2984 isolated from oak limbs.</title>
        <authorList>
            <person name="Navarro D."/>
            <person name="Drula E."/>
            <person name="Chaduli D."/>
            <person name="Cazenave R."/>
            <person name="Ahrendt S."/>
            <person name="Wang J."/>
            <person name="Lipzen A."/>
            <person name="Daum C."/>
            <person name="Barry K."/>
            <person name="Grigoriev I.V."/>
            <person name="Favel A."/>
            <person name="Rosso M.N."/>
            <person name="Martin F."/>
        </authorList>
    </citation>
    <scope>NUCLEOTIDE SEQUENCE [LARGE SCALE GENOMIC DNA]</scope>
    <source>
        <strain evidence="8 9">CIRM-BRFM 2984</strain>
    </source>
</reference>
<name>A0AAW0EJU8_9AGAR</name>
<keyword evidence="1" id="KW-0479">Metal-binding</keyword>
<feature type="compositionally biased region" description="Polar residues" evidence="6">
    <location>
        <begin position="574"/>
        <end position="587"/>
    </location>
</feature>
<dbReference type="GO" id="GO:0008270">
    <property type="term" value="F:zinc ion binding"/>
    <property type="evidence" value="ECO:0007669"/>
    <property type="project" value="UniProtKB-KW"/>
</dbReference>
<dbReference type="PROSITE" id="PS50089">
    <property type="entry name" value="ZF_RING_2"/>
    <property type="match status" value="1"/>
</dbReference>
<feature type="compositionally biased region" description="Polar residues" evidence="6">
    <location>
        <begin position="632"/>
        <end position="649"/>
    </location>
</feature>
<dbReference type="Proteomes" id="UP001362999">
    <property type="component" value="Unassembled WGS sequence"/>
</dbReference>
<keyword evidence="3" id="KW-0862">Zinc</keyword>
<dbReference type="EMBL" id="JAWWNJ010000001">
    <property type="protein sequence ID" value="KAK7064379.1"/>
    <property type="molecule type" value="Genomic_DNA"/>
</dbReference>
<evidence type="ECO:0000256" key="4">
    <source>
        <dbReference type="PROSITE-ProRule" id="PRU00175"/>
    </source>
</evidence>
<dbReference type="InterPro" id="IPR001841">
    <property type="entry name" value="Znf_RING"/>
</dbReference>
<comment type="caution">
    <text evidence="8">The sequence shown here is derived from an EMBL/GenBank/DDBJ whole genome shotgun (WGS) entry which is preliminary data.</text>
</comment>
<keyword evidence="2 4" id="KW-0863">Zinc-finger</keyword>
<feature type="region of interest" description="Disordered" evidence="6">
    <location>
        <begin position="539"/>
        <end position="650"/>
    </location>
</feature>
<keyword evidence="9" id="KW-1185">Reference proteome</keyword>
<feature type="coiled-coil region" evidence="5">
    <location>
        <begin position="163"/>
        <end position="197"/>
    </location>
</feature>
<feature type="region of interest" description="Disordered" evidence="6">
    <location>
        <begin position="436"/>
        <end position="465"/>
    </location>
</feature>
<evidence type="ECO:0000256" key="3">
    <source>
        <dbReference type="ARBA" id="ARBA00022833"/>
    </source>
</evidence>
<feature type="compositionally biased region" description="Polar residues" evidence="6">
    <location>
        <begin position="539"/>
        <end position="555"/>
    </location>
</feature>
<gene>
    <name evidence="8" type="ORF">R3P38DRAFT_2824168</name>
</gene>
<evidence type="ECO:0000256" key="2">
    <source>
        <dbReference type="ARBA" id="ARBA00022771"/>
    </source>
</evidence>
<evidence type="ECO:0000313" key="8">
    <source>
        <dbReference type="EMBL" id="KAK7064379.1"/>
    </source>
</evidence>
<organism evidence="8 9">
    <name type="scientific">Favolaschia claudopus</name>
    <dbReference type="NCBI Taxonomy" id="2862362"/>
    <lineage>
        <taxon>Eukaryota</taxon>
        <taxon>Fungi</taxon>
        <taxon>Dikarya</taxon>
        <taxon>Basidiomycota</taxon>
        <taxon>Agaricomycotina</taxon>
        <taxon>Agaricomycetes</taxon>
        <taxon>Agaricomycetidae</taxon>
        <taxon>Agaricales</taxon>
        <taxon>Marasmiineae</taxon>
        <taxon>Mycenaceae</taxon>
        <taxon>Favolaschia</taxon>
    </lineage>
</organism>
<dbReference type="Gene3D" id="3.30.40.10">
    <property type="entry name" value="Zinc/RING finger domain, C3HC4 (zinc finger)"/>
    <property type="match status" value="1"/>
</dbReference>